<dbReference type="OrthoDB" id="6763127at2759"/>
<dbReference type="PANTHER" id="PTHR10773">
    <property type="entry name" value="DNA-DIRECTED RNA POLYMERASES I, II, AND III SUBUNIT RPABC2"/>
    <property type="match status" value="1"/>
</dbReference>
<evidence type="ECO:0000313" key="2">
    <source>
        <dbReference type="Proteomes" id="UP001152799"/>
    </source>
</evidence>
<protein>
    <submittedName>
        <fullName evidence="1">Uncharacterized protein</fullName>
    </submittedName>
</protein>
<organism evidence="1 2">
    <name type="scientific">Ceutorhynchus assimilis</name>
    <name type="common">cabbage seed weevil</name>
    <dbReference type="NCBI Taxonomy" id="467358"/>
    <lineage>
        <taxon>Eukaryota</taxon>
        <taxon>Metazoa</taxon>
        <taxon>Ecdysozoa</taxon>
        <taxon>Arthropoda</taxon>
        <taxon>Hexapoda</taxon>
        <taxon>Insecta</taxon>
        <taxon>Pterygota</taxon>
        <taxon>Neoptera</taxon>
        <taxon>Endopterygota</taxon>
        <taxon>Coleoptera</taxon>
        <taxon>Polyphaga</taxon>
        <taxon>Cucujiformia</taxon>
        <taxon>Curculionidae</taxon>
        <taxon>Ceutorhynchinae</taxon>
        <taxon>Ceutorhynchus</taxon>
    </lineage>
</organism>
<gene>
    <name evidence="1" type="ORF">CEUTPL_LOCUS3224</name>
</gene>
<dbReference type="AlphaFoldDB" id="A0A9N9ME99"/>
<name>A0A9N9ME99_9CUCU</name>
<sequence length="482" mass="55566">MISVLTREIETLNKLVLTLIDNNGLLNSRISDLELKNRELVAEIGYLKANASINNTSSPLHAPQFPMFLQETETEKTAKSATADFGHEVSTVVATWPKNKDGKEDRGKHNLKSSSNVNINTQAKNKNKNNLISNSQVQKAINEAVIQTILPKYSEARPQDKKLGKPEDFEIEGAARECDEEKVIKINKKKVAQALRRRLSDLQHQREFIVRYVEQVPKKSSTTAKARSRRRDLTLKRMYSMMVEELCLNAEKPCFTTYRNVFKGMNLSFQRPKKKQCGLGLCKTFYEGSKETELTLQDIFEDYTKFRNAVRDLKKKKKIAAQNNPKLLCLSFDLQQVIYLPASNHGAIFYKRRWLWRTKPEFHTVAGALLYIISQLKHVQEISLRLFTTNHGQSEGDSTHSAISYAIKKAGEWFVPSQLIPVFRLARKAKPYEEYPLDFNDFLDFKAFGENLRVRSIRIDDDGKAFKRTEMVEFEIRKNYLN</sequence>
<reference evidence="1" key="1">
    <citation type="submission" date="2022-01" db="EMBL/GenBank/DDBJ databases">
        <authorList>
            <person name="King R."/>
        </authorList>
    </citation>
    <scope>NUCLEOTIDE SEQUENCE</scope>
</reference>
<dbReference type="Proteomes" id="UP001152799">
    <property type="component" value="Chromosome 11"/>
</dbReference>
<evidence type="ECO:0000313" key="1">
    <source>
        <dbReference type="EMBL" id="CAG9762545.1"/>
    </source>
</evidence>
<proteinExistence type="predicted"/>
<accession>A0A9N9ME99</accession>
<keyword evidence="2" id="KW-1185">Reference proteome</keyword>
<dbReference type="PANTHER" id="PTHR10773:SF19">
    <property type="match status" value="1"/>
</dbReference>
<dbReference type="EMBL" id="OU892287">
    <property type="protein sequence ID" value="CAG9762545.1"/>
    <property type="molecule type" value="Genomic_DNA"/>
</dbReference>